<comment type="caution">
    <text evidence="2">The sequence shown here is derived from an EMBL/GenBank/DDBJ whole genome shotgun (WGS) entry which is preliminary data.</text>
</comment>
<organism evidence="2 3">
    <name type="scientific">Trichomalopsis sarcophagae</name>
    <dbReference type="NCBI Taxonomy" id="543379"/>
    <lineage>
        <taxon>Eukaryota</taxon>
        <taxon>Metazoa</taxon>
        <taxon>Ecdysozoa</taxon>
        <taxon>Arthropoda</taxon>
        <taxon>Hexapoda</taxon>
        <taxon>Insecta</taxon>
        <taxon>Pterygota</taxon>
        <taxon>Neoptera</taxon>
        <taxon>Endopterygota</taxon>
        <taxon>Hymenoptera</taxon>
        <taxon>Apocrita</taxon>
        <taxon>Proctotrupomorpha</taxon>
        <taxon>Chalcidoidea</taxon>
        <taxon>Pteromalidae</taxon>
        <taxon>Pteromalinae</taxon>
        <taxon>Trichomalopsis</taxon>
    </lineage>
</organism>
<dbReference type="EMBL" id="NNAY01002020">
    <property type="protein sequence ID" value="OXU22294.1"/>
    <property type="molecule type" value="Genomic_DNA"/>
</dbReference>
<accession>A0A232EVB2</accession>
<protein>
    <submittedName>
        <fullName evidence="2">Uncharacterized protein</fullName>
    </submittedName>
</protein>
<feature type="region of interest" description="Disordered" evidence="1">
    <location>
        <begin position="598"/>
        <end position="631"/>
    </location>
</feature>
<gene>
    <name evidence="2" type="ORF">TSAR_003558</name>
</gene>
<evidence type="ECO:0000256" key="1">
    <source>
        <dbReference type="SAM" id="MobiDB-lite"/>
    </source>
</evidence>
<dbReference type="SUPFAM" id="SSF52540">
    <property type="entry name" value="P-loop containing nucleoside triphosphate hydrolases"/>
    <property type="match status" value="1"/>
</dbReference>
<dbReference type="InterPro" id="IPR027417">
    <property type="entry name" value="P-loop_NTPase"/>
</dbReference>
<reference evidence="2 3" key="1">
    <citation type="journal article" date="2017" name="Curr. Biol.">
        <title>The Evolution of Venom by Co-option of Single-Copy Genes.</title>
        <authorList>
            <person name="Martinson E.O."/>
            <person name="Mrinalini"/>
            <person name="Kelkar Y.D."/>
            <person name="Chang C.H."/>
            <person name="Werren J.H."/>
        </authorList>
    </citation>
    <scope>NUCLEOTIDE SEQUENCE [LARGE SCALE GENOMIC DNA]</scope>
    <source>
        <strain evidence="2 3">Alberta</strain>
        <tissue evidence="2">Whole body</tissue>
    </source>
</reference>
<proteinExistence type="predicted"/>
<dbReference type="OrthoDB" id="2386367at2759"/>
<dbReference type="Proteomes" id="UP000215335">
    <property type="component" value="Unassembled WGS sequence"/>
</dbReference>
<keyword evidence="3" id="KW-1185">Reference proteome</keyword>
<evidence type="ECO:0000313" key="3">
    <source>
        <dbReference type="Proteomes" id="UP000215335"/>
    </source>
</evidence>
<sequence length="1859" mass="212673">MDNILDLFEKERNITYSRAKNVVLVLGRVDSGKTIFTQFIAGSNDDLISQVIEHDTKTNAYPTNPVIPNMLEDVEENVAFYDFPGFGFKDGDTRNVALHYYIKSIIDSADSIKFVFTIGYHENENDFFWSLYFLVFRAGPLIQNLDEFKNSVALIVTKVDDKHIGAGENSVLVTDNVIIEKMARLLNLLKTILKRPDSYHQHLRHFVENFLEKDEHGHYKKIGIFRKPNTSGVFSSIALLQENRRQLKQVVHKNIIFSKYHKNDFNFTVLAAYDITRYHTTSGINTVKYDNFDYSQLFRELFNNVEKKLVYYLTSIRPEIEKYYYKEEEQFSDIHDLYNKTQSWNDVLSTQQEAISRCVDLRCAINGITQIIIDHGVSPKDEQFLSIKRHLKYLDFVNALTGDSIASRFSVWIKAFAAGIQAYLDDSKQWYNFFIYLHDALSSYDVQKNINAASLSNRVVFQNYFEKKTIIDTNFESILDSISATLLNEIKKNDTYVNIVNVKLDEVKLTFLNKILDKTLKNEVSYPCRKDNKLSLKGYNVKLSSIFDRNCSHSSVIEIFALNKVFIDTNLDRTGEKVQLSIIAPTWEVTHNSKIILDGKSGEDHNPKKTRDGHGFGLAGDDGSAGKPGGPSGSFFGIGQHYTEIKHLVITARGGKGGTGQHGGDGSLGKDADSVYTTYIPQNGNKAEWHNDNSCVEEPEQIYPELYSDRGITKGTCSIYSGNCTIGGHGGNGGTGGYGGINGNILLLNFRITEASKIEIDNALGEKGLDGNGGNGVRGGKQFLKITSYEYVEYSYGYPITRSYRYTIDENVERCSPGENGSAGKSLKHFEKPKPTVDIYLPTIINDYKSYSRENLKNGVMESFSRNFLDDLDKIDRYDAYGFVNELYSLEKQFYKLREELPMLPFYESLQKRVKDYAEMLYTNRELSEDQRKVLRYLLTAISTKICSINNIAANDFSINIGEHLDQAAKDINELKSFDDITRKNSYLSDYQKEMDGKIEEATNYIDSITESMKTVFIETDKNIKKLIQATHAKQNESMEEIRKNREQREELKKALALRIAFGVPKVLSTLLIFLGPAGVVASIAISGGLTVAEAMLLNKIDNPKVNKLSTLPDGVKYSMANMAELLRLKQQRIKTQIDDGLSILKDVEPGDELFDRKTKLRELSERVSKLKDDDYELAEEIYKEQLEFKKLRDAEDKKIEKDGKNMQTTLDKKATQKLKTIVRVQMLLETINTSINLYNDVKSNQGMIADVDKSLKESQDKIESLVKYEAKIYNTIIPIYRDLENSFRKTQSSLVVKSNAALDVSSWRVQSLLTDAKVQLEKLTADFVEQKDLIASIRKLQSGMDYIIRMYNYIQTYQEKKLFSNFIANVNLNQAKEILDDKILSDAVDDLKLIVKSNLVLEKYENAKDAFKQYVFPFAGVYFAKYDLPAYLEPKDTLSTAMSVTKIIEDLKVEIDNYDGGKSNYRTSFRKRHVGVKFGCPSDLIESFFVWKYNSYKQEIHRLLDGAEVILKSDIRQGFDRNAIKFSDIGIQFRFENKTIQNYFDFEIKDYEVSMVHLGLSYYRCDDKIYYTTSNNTQYISYIAKRNCSEKPQITNMQHDQIRMSRAVLSPYAFWKLKLTHNNRKNRKLNHYKNKVVDLMLEGIGDYVDLDLDVCKENLTKYYAFDDSKSEVEYFGFIEHELPYDSLIARSKRHHRVSRSVQVEDYMQDAEENSVPANSGCGSVKASYLSKVVSSISNSLIIFKNWLPTADLLHWFDNGEDKANHEIDSNFNINSCTGIPFSNLEPELPKISNRFTDDESATINSIFSNSSFCTNENLLLLDLIVRRKSGIKHKQGDFPSREFDAQYAQNLAYGSHSR</sequence>
<evidence type="ECO:0000313" key="2">
    <source>
        <dbReference type="EMBL" id="OXU22294.1"/>
    </source>
</evidence>
<feature type="compositionally biased region" description="Basic and acidic residues" evidence="1">
    <location>
        <begin position="600"/>
        <end position="614"/>
    </location>
</feature>
<name>A0A232EVB2_9HYME</name>